<feature type="transmembrane region" description="Helical" evidence="2">
    <location>
        <begin position="176"/>
        <end position="201"/>
    </location>
</feature>
<dbReference type="Pfam" id="PF03992">
    <property type="entry name" value="ABM"/>
    <property type="match status" value="1"/>
</dbReference>
<keyword evidence="4" id="KW-0560">Oxidoreductase</keyword>
<sequence>MTPQEPIADAPSLRSASRTASTESAARTAATTPLPVTVSITRRVDRERLPEVTHWVQAGVNLANTYPGFLGSGWVRAHADSDEWHMLYRFADAATLDAWEASDDRAGWLYDGRELVEVSRVARRTGIEGWFDEPQPGVPAAPPRWKQAVTIWLGFFPLSLAFTCLTGWLVPGWHQLWPLATVLITTLCLTPTMTYLLLPFVTRMLQPWLRR</sequence>
<reference evidence="4" key="1">
    <citation type="submission" date="2024-05" db="EMBL/GenBank/DDBJ databases">
        <title>The Natural Products Discovery Center: Release of the First 8490 Sequenced Strains for Exploring Actinobacteria Biosynthetic Diversity.</title>
        <authorList>
            <person name="Kalkreuter E."/>
            <person name="Kautsar S.A."/>
            <person name="Yang D."/>
            <person name="Bader C.D."/>
            <person name="Teijaro C.N."/>
            <person name="Fluegel L."/>
            <person name="Davis C.M."/>
            <person name="Simpson J.R."/>
            <person name="Lauterbach L."/>
            <person name="Steele A.D."/>
            <person name="Gui C."/>
            <person name="Meng S."/>
            <person name="Li G."/>
            <person name="Viehrig K."/>
            <person name="Ye F."/>
            <person name="Su P."/>
            <person name="Kiefer A.F."/>
            <person name="Nichols A."/>
            <person name="Cepeda A.J."/>
            <person name="Yan W."/>
            <person name="Fan B."/>
            <person name="Jiang Y."/>
            <person name="Adhikari A."/>
            <person name="Zheng C.-J."/>
            <person name="Schuster L."/>
            <person name="Cowan T.M."/>
            <person name="Smanski M.J."/>
            <person name="Chevrette M.G."/>
            <person name="de Carvalho L.P.S."/>
            <person name="Shen B."/>
        </authorList>
    </citation>
    <scope>NUCLEOTIDE SEQUENCE</scope>
    <source>
        <strain evidence="4">NPDC080035</strain>
    </source>
</reference>
<dbReference type="InterPro" id="IPR007138">
    <property type="entry name" value="ABM_dom"/>
</dbReference>
<feature type="compositionally biased region" description="Low complexity" evidence="1">
    <location>
        <begin position="10"/>
        <end position="30"/>
    </location>
</feature>
<protein>
    <submittedName>
        <fullName evidence="4">Antibiotic biosynthesis monooxygenase</fullName>
    </submittedName>
</protein>
<accession>A0AAU7GGS6</accession>
<dbReference type="InterPro" id="IPR038762">
    <property type="entry name" value="ABM_predict"/>
</dbReference>
<gene>
    <name evidence="4" type="ORF">AAME72_04790</name>
</gene>
<keyword evidence="2" id="KW-0812">Transmembrane</keyword>
<proteinExistence type="predicted"/>
<dbReference type="InterPro" id="IPR011008">
    <property type="entry name" value="Dimeric_a/b-barrel"/>
</dbReference>
<feature type="transmembrane region" description="Helical" evidence="2">
    <location>
        <begin position="149"/>
        <end position="170"/>
    </location>
</feature>
<dbReference type="SUPFAM" id="SSF54909">
    <property type="entry name" value="Dimeric alpha+beta barrel"/>
    <property type="match status" value="1"/>
</dbReference>
<evidence type="ECO:0000256" key="2">
    <source>
        <dbReference type="SAM" id="Phobius"/>
    </source>
</evidence>
<dbReference type="EMBL" id="CP157390">
    <property type="protein sequence ID" value="XBM49178.1"/>
    <property type="molecule type" value="Genomic_DNA"/>
</dbReference>
<keyword evidence="2" id="KW-0472">Membrane</keyword>
<dbReference type="Gene3D" id="3.30.70.100">
    <property type="match status" value="1"/>
</dbReference>
<dbReference type="AlphaFoldDB" id="A0AAU7GGS6"/>
<feature type="region of interest" description="Disordered" evidence="1">
    <location>
        <begin position="1"/>
        <end position="30"/>
    </location>
</feature>
<evidence type="ECO:0000256" key="1">
    <source>
        <dbReference type="SAM" id="MobiDB-lite"/>
    </source>
</evidence>
<keyword evidence="2" id="KW-1133">Transmembrane helix</keyword>
<dbReference type="RefSeq" id="WP_348789097.1">
    <property type="nucleotide sequence ID" value="NZ_CP157390.1"/>
</dbReference>
<evidence type="ECO:0000259" key="3">
    <source>
        <dbReference type="Pfam" id="PF03992"/>
    </source>
</evidence>
<name>A0AAU7GGS6_9MICO</name>
<evidence type="ECO:0000313" key="4">
    <source>
        <dbReference type="EMBL" id="XBM49178.1"/>
    </source>
</evidence>
<organism evidence="4">
    <name type="scientific">Leifsonia sp. NPDC080035</name>
    <dbReference type="NCBI Taxonomy" id="3143936"/>
    <lineage>
        <taxon>Bacteria</taxon>
        <taxon>Bacillati</taxon>
        <taxon>Actinomycetota</taxon>
        <taxon>Actinomycetes</taxon>
        <taxon>Micrococcales</taxon>
        <taxon>Microbacteriaceae</taxon>
        <taxon>Leifsonia</taxon>
    </lineage>
</organism>
<keyword evidence="4" id="KW-0503">Monooxygenase</keyword>
<feature type="domain" description="ABM" evidence="3">
    <location>
        <begin position="35"/>
        <end position="104"/>
    </location>
</feature>
<dbReference type="GO" id="GO:0004497">
    <property type="term" value="F:monooxygenase activity"/>
    <property type="evidence" value="ECO:0007669"/>
    <property type="project" value="UniProtKB-KW"/>
</dbReference>
<dbReference type="PANTHER" id="PTHR40057">
    <property type="entry name" value="SLR1162 PROTEIN"/>
    <property type="match status" value="1"/>
</dbReference>
<dbReference type="PANTHER" id="PTHR40057:SF1">
    <property type="entry name" value="SLR1162 PROTEIN"/>
    <property type="match status" value="1"/>
</dbReference>